<dbReference type="InterPro" id="IPR036890">
    <property type="entry name" value="HATPase_C_sf"/>
</dbReference>
<dbReference type="InterPro" id="IPR032834">
    <property type="entry name" value="NatK-like_C"/>
</dbReference>
<dbReference type="InterPro" id="IPR003594">
    <property type="entry name" value="HATPase_dom"/>
</dbReference>
<feature type="transmembrane region" description="Helical" evidence="3">
    <location>
        <begin position="15"/>
        <end position="35"/>
    </location>
</feature>
<dbReference type="PANTHER" id="PTHR40448:SF1">
    <property type="entry name" value="TWO-COMPONENT SENSOR HISTIDINE KINASE"/>
    <property type="match status" value="1"/>
</dbReference>
<evidence type="ECO:0000256" key="3">
    <source>
        <dbReference type="SAM" id="Phobius"/>
    </source>
</evidence>
<evidence type="ECO:0000313" key="6">
    <source>
        <dbReference type="Proteomes" id="UP000248057"/>
    </source>
</evidence>
<feature type="transmembrane region" description="Helical" evidence="3">
    <location>
        <begin position="69"/>
        <end position="89"/>
    </location>
</feature>
<dbReference type="GO" id="GO:0000160">
    <property type="term" value="P:phosphorelay signal transduction system"/>
    <property type="evidence" value="ECO:0007669"/>
    <property type="project" value="UniProtKB-KW"/>
</dbReference>
<keyword evidence="1 5" id="KW-0808">Transferase</keyword>
<reference evidence="5 6" key="1">
    <citation type="submission" date="2018-05" db="EMBL/GenBank/DDBJ databases">
        <title>Genomic Encyclopedia of Type Strains, Phase IV (KMG-IV): sequencing the most valuable type-strain genomes for metagenomic binning, comparative biology and taxonomic classification.</title>
        <authorList>
            <person name="Goeker M."/>
        </authorList>
    </citation>
    <scope>NUCLEOTIDE SEQUENCE [LARGE SCALE GENOMIC DNA]</scope>
    <source>
        <strain evidence="5 6">DSM 24995</strain>
    </source>
</reference>
<feature type="transmembrane region" description="Helical" evidence="3">
    <location>
        <begin position="169"/>
        <end position="191"/>
    </location>
</feature>
<feature type="transmembrane region" description="Helical" evidence="3">
    <location>
        <begin position="96"/>
        <end position="120"/>
    </location>
</feature>
<proteinExistence type="predicted"/>
<evidence type="ECO:0000256" key="1">
    <source>
        <dbReference type="ARBA" id="ARBA00022777"/>
    </source>
</evidence>
<dbReference type="SMART" id="SM00387">
    <property type="entry name" value="HATPase_c"/>
    <property type="match status" value="1"/>
</dbReference>
<name>A0A2V3Y2Q9_9FIRM</name>
<dbReference type="CDD" id="cd16935">
    <property type="entry name" value="HATPase_AgrC-ComD-like"/>
    <property type="match status" value="1"/>
</dbReference>
<evidence type="ECO:0000259" key="4">
    <source>
        <dbReference type="PROSITE" id="PS50109"/>
    </source>
</evidence>
<feature type="transmembrane region" description="Helical" evidence="3">
    <location>
        <begin position="197"/>
        <end position="219"/>
    </location>
</feature>
<dbReference type="InterPro" id="IPR005467">
    <property type="entry name" value="His_kinase_dom"/>
</dbReference>
<keyword evidence="3" id="KW-1133">Transmembrane helix</keyword>
<dbReference type="EMBL" id="QJKD01000009">
    <property type="protein sequence ID" value="PXX51778.1"/>
    <property type="molecule type" value="Genomic_DNA"/>
</dbReference>
<dbReference type="GO" id="GO:0016301">
    <property type="term" value="F:kinase activity"/>
    <property type="evidence" value="ECO:0007669"/>
    <property type="project" value="UniProtKB-KW"/>
</dbReference>
<evidence type="ECO:0000256" key="2">
    <source>
        <dbReference type="ARBA" id="ARBA00023012"/>
    </source>
</evidence>
<keyword evidence="6" id="KW-1185">Reference proteome</keyword>
<dbReference type="SUPFAM" id="SSF55874">
    <property type="entry name" value="ATPase domain of HSP90 chaperone/DNA topoisomerase II/histidine kinase"/>
    <property type="match status" value="1"/>
</dbReference>
<feature type="transmembrane region" description="Helical" evidence="3">
    <location>
        <begin position="47"/>
        <end position="63"/>
    </location>
</feature>
<dbReference type="Proteomes" id="UP000248057">
    <property type="component" value="Unassembled WGS sequence"/>
</dbReference>
<dbReference type="RefSeq" id="WP_243005112.1">
    <property type="nucleotide sequence ID" value="NZ_QJKD01000009.1"/>
</dbReference>
<dbReference type="AlphaFoldDB" id="A0A2V3Y2Q9"/>
<feature type="domain" description="Histidine kinase" evidence="4">
    <location>
        <begin position="255"/>
        <end position="422"/>
    </location>
</feature>
<organism evidence="5 6">
    <name type="scientific">Hungatella effluvii</name>
    <dbReference type="NCBI Taxonomy" id="1096246"/>
    <lineage>
        <taxon>Bacteria</taxon>
        <taxon>Bacillati</taxon>
        <taxon>Bacillota</taxon>
        <taxon>Clostridia</taxon>
        <taxon>Lachnospirales</taxon>
        <taxon>Lachnospiraceae</taxon>
        <taxon>Hungatella</taxon>
    </lineage>
</organism>
<dbReference type="GeneID" id="86062820"/>
<dbReference type="Gene3D" id="3.30.565.10">
    <property type="entry name" value="Histidine kinase-like ATPase, C-terminal domain"/>
    <property type="match status" value="1"/>
</dbReference>
<evidence type="ECO:0000313" key="5">
    <source>
        <dbReference type="EMBL" id="PXX51778.1"/>
    </source>
</evidence>
<keyword evidence="2" id="KW-0902">Two-component regulatory system</keyword>
<dbReference type="PROSITE" id="PS50109">
    <property type="entry name" value="HIS_KIN"/>
    <property type="match status" value="1"/>
</dbReference>
<comment type="caution">
    <text evidence="5">The sequence shown here is derived from an EMBL/GenBank/DDBJ whole genome shotgun (WGS) entry which is preliminary data.</text>
</comment>
<sequence>MSKDTSLHVHLMNTIFQLCEFAAYFLEALICYFFIQLFFPEKAKGKLSFFLLSGVLLLTLQLADSLHVYPFLVTLWFVFYICMTTVLIFHVDVFYAVSLVSFYILCVYIIDFFCISVMGVFLKNQQFAQMVIAQLSQWRLVYQAADKLLLTGAYFLARKAFRRELAYNPRMMFLTSGLGLCGVGFLSWLTIQETSLHALFGWSMCIILLFLIYFLLLFYSKYVGEQKQRLALELKEQMIDREYDLMVRQQQEQEELSHDMKNHLLVLSSMIGEGKMTEAETYLERMGEPLRQLEMMVWTGNPVLDVLLNNARSSAAKKKIRFTIQADALTLGDMEDRETCSLFSNLLDNAVEAADRVEKEDRWITVKMRKAGDMIFIELSNSMTGRPSVKDNRLVTTKREGTGHGLGLKSAERVVEKYGGSLVCEYGDGVFTVLVSFLEGLRDLS</sequence>
<keyword evidence="3" id="KW-0472">Membrane</keyword>
<dbReference type="GO" id="GO:0042802">
    <property type="term" value="F:identical protein binding"/>
    <property type="evidence" value="ECO:0007669"/>
    <property type="project" value="TreeGrafter"/>
</dbReference>
<gene>
    <name evidence="5" type="ORF">DFR60_109182</name>
</gene>
<protein>
    <submittedName>
        <fullName evidence="5">Signal transduction histidine kinase</fullName>
    </submittedName>
</protein>
<dbReference type="Pfam" id="PF14501">
    <property type="entry name" value="HATPase_c_5"/>
    <property type="match status" value="1"/>
</dbReference>
<accession>A0A2V3Y2Q9</accession>
<dbReference type="PANTHER" id="PTHR40448">
    <property type="entry name" value="TWO-COMPONENT SENSOR HISTIDINE KINASE"/>
    <property type="match status" value="1"/>
</dbReference>
<keyword evidence="3" id="KW-0812">Transmembrane</keyword>
<keyword evidence="1 5" id="KW-0418">Kinase</keyword>